<feature type="transmembrane region" description="Helical" evidence="9">
    <location>
        <begin position="324"/>
        <end position="343"/>
    </location>
</feature>
<evidence type="ECO:0000259" key="10">
    <source>
        <dbReference type="PROSITE" id="PS50042"/>
    </source>
</evidence>
<keyword evidence="4 9" id="KW-1133">Transmembrane helix</keyword>
<evidence type="ECO:0000256" key="5">
    <source>
        <dbReference type="ARBA" id="ARBA00023065"/>
    </source>
</evidence>
<evidence type="ECO:0000256" key="8">
    <source>
        <dbReference type="SAM" id="MobiDB-lite"/>
    </source>
</evidence>
<comment type="subcellular location">
    <subcellularLocation>
        <location evidence="1">Membrane</location>
        <topology evidence="1">Multi-pass membrane protein</topology>
    </subcellularLocation>
</comment>
<keyword evidence="2" id="KW-0813">Transport</keyword>
<evidence type="ECO:0000256" key="7">
    <source>
        <dbReference type="ARBA" id="ARBA00023286"/>
    </source>
</evidence>
<dbReference type="SUPFAM" id="SSF81324">
    <property type="entry name" value="Voltage-gated potassium channels"/>
    <property type="match status" value="1"/>
</dbReference>
<feature type="compositionally biased region" description="Basic and acidic residues" evidence="8">
    <location>
        <begin position="904"/>
        <end position="913"/>
    </location>
</feature>
<feature type="region of interest" description="Disordered" evidence="8">
    <location>
        <begin position="904"/>
        <end position="956"/>
    </location>
</feature>
<feature type="compositionally biased region" description="Low complexity" evidence="8">
    <location>
        <begin position="106"/>
        <end position="124"/>
    </location>
</feature>
<feature type="compositionally biased region" description="Low complexity" evidence="8">
    <location>
        <begin position="1087"/>
        <end position="1096"/>
    </location>
</feature>
<sequence>MSDVPFEFDGVALLDANLGGDDEKQELPEPLPPPATSRLFAPLPAAEEALEVTEVSIENASDGSGSSDGEEAAPTDVSYHVDPTGRRVSYTLQGFGSAPPTEAETASPRGAGRRPSAGSGARRSFTSSGARRSFTRAGSFTQKPDARMSMAGRRSVSLPQLVSKPPPQPGCATFRAAAIRLTEFSPAPPRRALGARDRDDAILSPSSAKRRSFIAPSSMRNLGFEGEESDFDDAAKARRSTFMQRARTSTWESIKRVAISPAAKEAERGSAMEVLENFMHTGLSRMHRRQSLDVAGKPGGGWGRVREWKWLVSEDSSTRINWDIFVILCILCYVFVMPLRVAFSTTSAADFLHARGRWLWVEFALDVIFIADVCLNFRTSFRLSSGRVVEDSRLIAERYLKSWFLVDFVSSLPIEVATFVLQSHLTRDTESTLKFVRILRILRYTKIIRVMRLVSKHGRLLNSTLNPGYIQLSRLAVIVLGAWHYVACAYWIVARVEGFCDPDVPDDLALSLAEGYRLCLDRYRGYRRAGFRQQYTQAFFWAVQVSTGIGKDIIPRTSLEVAFTTVIILWGMLMYASIIGAVSSAVAVLDATGIQRSRKLSAVKSFLVQQNVHKHLQLEIMNYYTYLLSLNTRDSQALSDLPVTLRIKLELSLKQESVDQVPLFHNLDAACILSIVHHLKNCVSLPSEILYAAGALGDRMFVLERGAVVLSVPRNMNHFMALRKAQQRKNRFKASREDRKEGEPIELDRSRSLPAEPSGPRRKRRNSSLSVAPPPAQVQDDLADWRKTMSEFLTASVYSDLDNVVIERLVINGVQIKSSTRLQSHYLISTQVIKSDYFGEIALLSQPHLTYATSETFSELYELRHADVVDTLREFPRLTLRLKRITAMRIMHVFETLERKARDARAAERESRRGAGPGAAARKRMSTFNSVGSAIRRGSSMSLRKPRTELAERQRSASSRKAWVGLASNDDKEVAAQIIQRNLLRSKRRRSWTGWDALIKDIQSDVREKREAAKRPAVASQVLSLEQRVAGVETKLEAMERLIVAGFDDLRRGHRPPPRARRRRQRFATRVARSRDDAHAAERHVAAFRAAAADDAAASREHTEDPRLNPTQGE</sequence>
<dbReference type="PANTHER" id="PTHR45638:SF11">
    <property type="entry name" value="CYCLIC NUCLEOTIDE-GATED CATION CHANNEL SUBUNIT A"/>
    <property type="match status" value="1"/>
</dbReference>
<feature type="compositionally biased region" description="Basic and acidic residues" evidence="8">
    <location>
        <begin position="1073"/>
        <end position="1085"/>
    </location>
</feature>
<dbReference type="Pfam" id="PF00520">
    <property type="entry name" value="Ion_trans"/>
    <property type="match status" value="1"/>
</dbReference>
<feature type="region of interest" description="Disordered" evidence="8">
    <location>
        <begin position="15"/>
        <end position="154"/>
    </location>
</feature>
<feature type="domain" description="Cyclic nucleotide-binding" evidence="10">
    <location>
        <begin position="663"/>
        <end position="708"/>
    </location>
</feature>
<dbReference type="InterPro" id="IPR018490">
    <property type="entry name" value="cNMP-bd_dom_sf"/>
</dbReference>
<dbReference type="InterPro" id="IPR050866">
    <property type="entry name" value="CNG_cation_channel"/>
</dbReference>
<dbReference type="InterPro" id="IPR005821">
    <property type="entry name" value="Ion_trans_dom"/>
</dbReference>
<comment type="caution">
    <text evidence="11">The sequence shown here is derived from an EMBL/GenBank/DDBJ whole genome shotgun (WGS) entry which is preliminary data.</text>
</comment>
<evidence type="ECO:0000256" key="6">
    <source>
        <dbReference type="ARBA" id="ARBA00023136"/>
    </source>
</evidence>
<feature type="compositionally biased region" description="Basic residues" evidence="8">
    <location>
        <begin position="1052"/>
        <end position="1067"/>
    </location>
</feature>
<feature type="region of interest" description="Disordered" evidence="8">
    <location>
        <begin position="727"/>
        <end position="777"/>
    </location>
</feature>
<name>A0ABR1FX62_AURAN</name>
<gene>
    <name evidence="11" type="ORF">SO694_00057270</name>
</gene>
<evidence type="ECO:0000256" key="4">
    <source>
        <dbReference type="ARBA" id="ARBA00022989"/>
    </source>
</evidence>
<reference evidence="11 12" key="1">
    <citation type="submission" date="2024-03" db="EMBL/GenBank/DDBJ databases">
        <title>Aureococcus anophagefferens CCMP1851 and Kratosvirus quantuckense: Draft genome of a second virus-susceptible host strain in the model system.</title>
        <authorList>
            <person name="Chase E."/>
            <person name="Truchon A.R."/>
            <person name="Schepens W."/>
            <person name="Wilhelm S.W."/>
        </authorList>
    </citation>
    <scope>NUCLEOTIDE SEQUENCE [LARGE SCALE GENOMIC DNA]</scope>
    <source>
        <strain evidence="11 12">CCMP1851</strain>
    </source>
</reference>
<dbReference type="Gene3D" id="2.60.120.10">
    <property type="entry name" value="Jelly Rolls"/>
    <property type="match status" value="1"/>
</dbReference>
<organism evidence="11 12">
    <name type="scientific">Aureococcus anophagefferens</name>
    <name type="common">Harmful bloom alga</name>
    <dbReference type="NCBI Taxonomy" id="44056"/>
    <lineage>
        <taxon>Eukaryota</taxon>
        <taxon>Sar</taxon>
        <taxon>Stramenopiles</taxon>
        <taxon>Ochrophyta</taxon>
        <taxon>Pelagophyceae</taxon>
        <taxon>Pelagomonadales</taxon>
        <taxon>Pelagomonadaceae</taxon>
        <taxon>Aureococcus</taxon>
    </lineage>
</organism>
<dbReference type="EMBL" id="JBBJCI010000210">
    <property type="protein sequence ID" value="KAK7240611.1"/>
    <property type="molecule type" value="Genomic_DNA"/>
</dbReference>
<feature type="transmembrane region" description="Helical" evidence="9">
    <location>
        <begin position="567"/>
        <end position="589"/>
    </location>
</feature>
<evidence type="ECO:0000313" key="11">
    <source>
        <dbReference type="EMBL" id="KAK7240611.1"/>
    </source>
</evidence>
<keyword evidence="5" id="KW-0406">Ion transport</keyword>
<dbReference type="PROSITE" id="PS50042">
    <property type="entry name" value="CNMP_BINDING_3"/>
    <property type="match status" value="1"/>
</dbReference>
<dbReference type="InterPro" id="IPR000595">
    <property type="entry name" value="cNMP-bd_dom"/>
</dbReference>
<evidence type="ECO:0000256" key="1">
    <source>
        <dbReference type="ARBA" id="ARBA00004141"/>
    </source>
</evidence>
<dbReference type="InterPro" id="IPR014710">
    <property type="entry name" value="RmlC-like_jellyroll"/>
</dbReference>
<evidence type="ECO:0000313" key="12">
    <source>
        <dbReference type="Proteomes" id="UP001363151"/>
    </source>
</evidence>
<feature type="region of interest" description="Disordered" evidence="8">
    <location>
        <begin position="1051"/>
        <end position="1114"/>
    </location>
</feature>
<keyword evidence="6 9" id="KW-0472">Membrane</keyword>
<keyword evidence="7" id="KW-1071">Ligand-gated ion channel</keyword>
<feature type="compositionally biased region" description="Basic and acidic residues" evidence="8">
    <location>
        <begin position="734"/>
        <end position="751"/>
    </location>
</feature>
<feature type="compositionally biased region" description="Polar residues" evidence="8">
    <location>
        <begin position="125"/>
        <end position="142"/>
    </location>
</feature>
<feature type="compositionally biased region" description="Basic and acidic residues" evidence="8">
    <location>
        <begin position="1097"/>
        <end position="1107"/>
    </location>
</feature>
<dbReference type="Gene3D" id="1.10.287.70">
    <property type="match status" value="1"/>
</dbReference>
<protein>
    <submittedName>
        <fullName evidence="11">Cyclic nucleotide-gated ion channel</fullName>
    </submittedName>
</protein>
<dbReference type="PANTHER" id="PTHR45638">
    <property type="entry name" value="CYCLIC NUCLEOTIDE-GATED CATION CHANNEL SUBUNIT A"/>
    <property type="match status" value="1"/>
</dbReference>
<accession>A0ABR1FX62</accession>
<keyword evidence="7" id="KW-0407">Ion channel</keyword>
<evidence type="ECO:0000256" key="2">
    <source>
        <dbReference type="ARBA" id="ARBA00022448"/>
    </source>
</evidence>
<evidence type="ECO:0000256" key="3">
    <source>
        <dbReference type="ARBA" id="ARBA00022692"/>
    </source>
</evidence>
<dbReference type="Proteomes" id="UP001363151">
    <property type="component" value="Unassembled WGS sequence"/>
</dbReference>
<dbReference type="SUPFAM" id="SSF51206">
    <property type="entry name" value="cAMP-binding domain-like"/>
    <property type="match status" value="1"/>
</dbReference>
<keyword evidence="12" id="KW-1185">Reference proteome</keyword>
<feature type="transmembrane region" description="Helical" evidence="9">
    <location>
        <begin position="358"/>
        <end position="377"/>
    </location>
</feature>
<keyword evidence="3 9" id="KW-0812">Transmembrane</keyword>
<evidence type="ECO:0000256" key="9">
    <source>
        <dbReference type="SAM" id="Phobius"/>
    </source>
</evidence>
<feature type="compositionally biased region" description="Basic and acidic residues" evidence="8">
    <location>
        <begin position="946"/>
        <end position="955"/>
    </location>
</feature>
<proteinExistence type="predicted"/>